<reference evidence="4" key="1">
    <citation type="journal article" date="2020" name="mSystems">
        <title>Genome- and Community-Level Interaction Insights into Carbon Utilization and Element Cycling Functions of Hydrothermarchaeota in Hydrothermal Sediment.</title>
        <authorList>
            <person name="Zhou Z."/>
            <person name="Liu Y."/>
            <person name="Xu W."/>
            <person name="Pan J."/>
            <person name="Luo Z.H."/>
            <person name="Li M."/>
        </authorList>
    </citation>
    <scope>NUCLEOTIDE SEQUENCE [LARGE SCALE GENOMIC DNA]</scope>
    <source>
        <strain evidence="4">SpSt-289</strain>
    </source>
</reference>
<gene>
    <name evidence="4" type="ORF">ENQ20_06275</name>
</gene>
<comment type="catalytic activity">
    <reaction evidence="1">
        <text>a myo-inositol phosphate + H2O = myo-inositol + phosphate</text>
        <dbReference type="Rhea" id="RHEA:24056"/>
        <dbReference type="ChEBI" id="CHEBI:15377"/>
        <dbReference type="ChEBI" id="CHEBI:17268"/>
        <dbReference type="ChEBI" id="CHEBI:43474"/>
        <dbReference type="ChEBI" id="CHEBI:84139"/>
        <dbReference type="EC" id="3.1.3.25"/>
    </reaction>
</comment>
<dbReference type="PRINTS" id="PR00377">
    <property type="entry name" value="IMPHPHTASES"/>
</dbReference>
<accession>A0A7C1JJG2</accession>
<dbReference type="SUPFAM" id="SSF56655">
    <property type="entry name" value="Carbohydrate phosphatase"/>
    <property type="match status" value="1"/>
</dbReference>
<dbReference type="EMBL" id="DSMG01000070">
    <property type="protein sequence ID" value="HDX31086.1"/>
    <property type="molecule type" value="Genomic_DNA"/>
</dbReference>
<dbReference type="InterPro" id="IPR050725">
    <property type="entry name" value="CysQ/Inositol_MonoPase"/>
</dbReference>
<dbReference type="PROSITE" id="PS00630">
    <property type="entry name" value="IMP_2"/>
    <property type="match status" value="1"/>
</dbReference>
<dbReference type="PANTHER" id="PTHR43028:SF5">
    <property type="entry name" value="3'(2'),5'-BISPHOSPHATE NUCLEOTIDASE 1"/>
    <property type="match status" value="1"/>
</dbReference>
<keyword evidence="3" id="KW-0460">Magnesium</keyword>
<name>A0A7C1JJG2_9CHLR</name>
<feature type="binding site" evidence="3">
    <location>
        <position position="143"/>
    </location>
    <ligand>
        <name>Mg(2+)</name>
        <dbReference type="ChEBI" id="CHEBI:18420"/>
        <label>1</label>
        <note>catalytic</note>
    </ligand>
</feature>
<feature type="binding site" evidence="3">
    <location>
        <position position="269"/>
    </location>
    <ligand>
        <name>Mg(2+)</name>
        <dbReference type="ChEBI" id="CHEBI:18420"/>
        <label>1</label>
        <note>catalytic</note>
    </ligand>
</feature>
<keyword evidence="3" id="KW-0479">Metal-binding</keyword>
<dbReference type="GO" id="GO:0046854">
    <property type="term" value="P:phosphatidylinositol phosphate biosynthetic process"/>
    <property type="evidence" value="ECO:0007669"/>
    <property type="project" value="InterPro"/>
</dbReference>
<proteinExistence type="predicted"/>
<evidence type="ECO:0000313" key="4">
    <source>
        <dbReference type="EMBL" id="HDX31086.1"/>
    </source>
</evidence>
<evidence type="ECO:0000256" key="3">
    <source>
        <dbReference type="PIRSR" id="PIRSR600760-2"/>
    </source>
</evidence>
<dbReference type="InterPro" id="IPR020550">
    <property type="entry name" value="Inositol_monophosphatase_CS"/>
</dbReference>
<evidence type="ECO:0000256" key="2">
    <source>
        <dbReference type="ARBA" id="ARBA00013106"/>
    </source>
</evidence>
<comment type="cofactor">
    <cofactor evidence="3">
        <name>Mg(2+)</name>
        <dbReference type="ChEBI" id="CHEBI:18420"/>
    </cofactor>
</comment>
<dbReference type="InterPro" id="IPR000760">
    <property type="entry name" value="Inositol_monophosphatase-like"/>
</dbReference>
<dbReference type="Pfam" id="PF00459">
    <property type="entry name" value="Inositol_P"/>
    <property type="match status" value="1"/>
</dbReference>
<feature type="binding site" evidence="3">
    <location>
        <position position="123"/>
    </location>
    <ligand>
        <name>Mg(2+)</name>
        <dbReference type="ChEBI" id="CHEBI:18420"/>
        <label>1</label>
        <note>catalytic</note>
    </ligand>
</feature>
<dbReference type="EC" id="3.1.3.25" evidence="2"/>
<dbReference type="AlphaFoldDB" id="A0A7C1JJG2"/>
<organism evidence="4">
    <name type="scientific">Caldilinea aerophila</name>
    <dbReference type="NCBI Taxonomy" id="133453"/>
    <lineage>
        <taxon>Bacteria</taxon>
        <taxon>Bacillati</taxon>
        <taxon>Chloroflexota</taxon>
        <taxon>Caldilineae</taxon>
        <taxon>Caldilineales</taxon>
        <taxon>Caldilineaceae</taxon>
        <taxon>Caldilinea</taxon>
    </lineage>
</organism>
<dbReference type="CDD" id="cd01638">
    <property type="entry name" value="CysQ"/>
    <property type="match status" value="1"/>
</dbReference>
<feature type="binding site" evidence="3">
    <location>
        <position position="141"/>
    </location>
    <ligand>
        <name>Mg(2+)</name>
        <dbReference type="ChEBI" id="CHEBI:18420"/>
        <label>1</label>
        <note>catalytic</note>
    </ligand>
</feature>
<comment type="caution">
    <text evidence="4">The sequence shown here is derived from an EMBL/GenBank/DDBJ whole genome shotgun (WGS) entry which is preliminary data.</text>
</comment>
<sequence length="336" mass="37535">MHGSETVSKMYNRLLATLRLAPLLSTVSHRIEKQPYRKTAVVIKVKSDMTEQRIETLDLTRELELATRLAREAAIIVNTFYIGSSEVRYKSDDEPVTEADRSANQHIVARLRAAFPDDGILSEESKDDLSRLQKSRVWIVDPLDGTKEFIARNGEFSIMIGLAIEGRPVLGVIQQPATGLLYAGVVGQGAYMIEDDERIDLHVSDCANLRNMIMVSSRSHRQQIVDIIRARLNITRERVSGSVGLKVGLITRQLADLYIHPSPGCKEWDLCAPQALLEAAGGRITDCWGNPLRYNQRDVRAHNGLIATNGVLHDQIVEVVAAVCEEFGYNQDDGFW</sequence>
<dbReference type="GO" id="GO:0052834">
    <property type="term" value="F:inositol monophosphate phosphatase activity"/>
    <property type="evidence" value="ECO:0007669"/>
    <property type="project" value="UniProtKB-EC"/>
</dbReference>
<dbReference type="Gene3D" id="3.40.190.80">
    <property type="match status" value="1"/>
</dbReference>
<evidence type="ECO:0000256" key="1">
    <source>
        <dbReference type="ARBA" id="ARBA00001033"/>
    </source>
</evidence>
<dbReference type="GO" id="GO:0046872">
    <property type="term" value="F:metal ion binding"/>
    <property type="evidence" value="ECO:0007669"/>
    <property type="project" value="UniProtKB-KW"/>
</dbReference>
<dbReference type="PANTHER" id="PTHR43028">
    <property type="entry name" value="3'(2'),5'-BISPHOSPHATE NUCLEOTIDASE 1"/>
    <property type="match status" value="1"/>
</dbReference>
<protein>
    <recommendedName>
        <fullName evidence="2">inositol-phosphate phosphatase</fullName>
        <ecNumber evidence="2">3.1.3.25</ecNumber>
    </recommendedName>
</protein>
<dbReference type="Gene3D" id="3.30.540.10">
    <property type="entry name" value="Fructose-1,6-Bisphosphatase, subunit A, domain 1"/>
    <property type="match status" value="1"/>
</dbReference>
<feature type="binding site" evidence="3">
    <location>
        <position position="144"/>
    </location>
    <ligand>
        <name>Mg(2+)</name>
        <dbReference type="ChEBI" id="CHEBI:18420"/>
        <label>1</label>
        <note>catalytic</note>
    </ligand>
</feature>